<dbReference type="InterPro" id="IPR005162">
    <property type="entry name" value="Retrotrans_gag_dom"/>
</dbReference>
<gene>
    <name evidence="4" type="primary">LOC107478962</name>
</gene>
<dbReference type="OrthoDB" id="5544992at2759"/>
<reference evidence="3" key="1">
    <citation type="journal article" date="2016" name="Nat. Genet.">
        <title>The genome sequences of Arachis duranensis and Arachis ipaensis, the diploid ancestors of cultivated peanut.</title>
        <authorList>
            <person name="Bertioli D.J."/>
            <person name="Cannon S.B."/>
            <person name="Froenicke L."/>
            <person name="Huang G."/>
            <person name="Farmer A.D."/>
            <person name="Cannon E.K."/>
            <person name="Liu X."/>
            <person name="Gao D."/>
            <person name="Clevenger J."/>
            <person name="Dash S."/>
            <person name="Ren L."/>
            <person name="Moretzsohn M.C."/>
            <person name="Shirasawa K."/>
            <person name="Huang W."/>
            <person name="Vidigal B."/>
            <person name="Abernathy B."/>
            <person name="Chu Y."/>
            <person name="Niederhuth C.E."/>
            <person name="Umale P."/>
            <person name="Araujo A.C."/>
            <person name="Kozik A."/>
            <person name="Kim K.D."/>
            <person name="Burow M.D."/>
            <person name="Varshney R.K."/>
            <person name="Wang X."/>
            <person name="Zhang X."/>
            <person name="Barkley N."/>
            <person name="Guimaraes P.M."/>
            <person name="Isobe S."/>
            <person name="Guo B."/>
            <person name="Liao B."/>
            <person name="Stalker H.T."/>
            <person name="Schmitz R.J."/>
            <person name="Scheffler B.E."/>
            <person name="Leal-Bertioli S.C."/>
            <person name="Xun X."/>
            <person name="Jackson S.A."/>
            <person name="Michelmore R."/>
            <person name="Ozias-Akins P."/>
        </authorList>
    </citation>
    <scope>NUCLEOTIDE SEQUENCE [LARGE SCALE GENOMIC DNA]</scope>
    <source>
        <strain evidence="3">cv. V14167</strain>
    </source>
</reference>
<organism evidence="3 4">
    <name type="scientific">Arachis duranensis</name>
    <name type="common">Wild peanut</name>
    <dbReference type="NCBI Taxonomy" id="130453"/>
    <lineage>
        <taxon>Eukaryota</taxon>
        <taxon>Viridiplantae</taxon>
        <taxon>Streptophyta</taxon>
        <taxon>Embryophyta</taxon>
        <taxon>Tracheophyta</taxon>
        <taxon>Spermatophyta</taxon>
        <taxon>Magnoliopsida</taxon>
        <taxon>eudicotyledons</taxon>
        <taxon>Gunneridae</taxon>
        <taxon>Pentapetalae</taxon>
        <taxon>rosids</taxon>
        <taxon>fabids</taxon>
        <taxon>Fabales</taxon>
        <taxon>Fabaceae</taxon>
        <taxon>Papilionoideae</taxon>
        <taxon>50 kb inversion clade</taxon>
        <taxon>dalbergioids sensu lato</taxon>
        <taxon>Dalbergieae</taxon>
        <taxon>Pterocarpus clade</taxon>
        <taxon>Arachis</taxon>
    </lineage>
</organism>
<evidence type="ECO:0000313" key="3">
    <source>
        <dbReference type="Proteomes" id="UP000515211"/>
    </source>
</evidence>
<protein>
    <submittedName>
        <fullName evidence="4">Uncharacterized protein LOC107478962</fullName>
    </submittedName>
</protein>
<dbReference type="Pfam" id="PF03732">
    <property type="entry name" value="Retrotrans_gag"/>
    <property type="match status" value="1"/>
</dbReference>
<reference evidence="4" key="2">
    <citation type="submission" date="2025-08" db="UniProtKB">
        <authorList>
            <consortium name="RefSeq"/>
        </authorList>
    </citation>
    <scope>IDENTIFICATION</scope>
    <source>
        <tissue evidence="4">Whole plant</tissue>
    </source>
</reference>
<dbReference type="GeneID" id="107478962"/>
<dbReference type="AlphaFoldDB" id="A0A6P4CNT5"/>
<dbReference type="PANTHER" id="PTHR37610">
    <property type="entry name" value="CCHC-TYPE DOMAIN-CONTAINING PROTEIN"/>
    <property type="match status" value="1"/>
</dbReference>
<keyword evidence="3" id="KW-1185">Reference proteome</keyword>
<evidence type="ECO:0000259" key="2">
    <source>
        <dbReference type="Pfam" id="PF03732"/>
    </source>
</evidence>
<dbReference type="RefSeq" id="XP_015954604.1">
    <property type="nucleotide sequence ID" value="XM_016099118.1"/>
</dbReference>
<sequence>MCNNLVLFWLFHSLSPSIIQSVIYLSTASSVWEDLRDRFSQLDLLRIAELQEKIYALKQGSLSVTDFFTALKTLWEEIENSCPLPLCTCPAKTYRNQNFIIRFLKGLDEHFSVLLEFWMNNELLLPPLKVNDQDTVMDAALVSLAKDAAGIPPSSVLTMAEQGT</sequence>
<evidence type="ECO:0000256" key="1">
    <source>
        <dbReference type="SAM" id="SignalP"/>
    </source>
</evidence>
<dbReference type="Proteomes" id="UP000515211">
    <property type="component" value="Chromosome 3"/>
</dbReference>
<dbReference type="KEGG" id="adu:107478962"/>
<feature type="signal peptide" evidence="1">
    <location>
        <begin position="1"/>
        <end position="21"/>
    </location>
</feature>
<evidence type="ECO:0000313" key="4">
    <source>
        <dbReference type="RefSeq" id="XP_015954604.1"/>
    </source>
</evidence>
<accession>A0A6P4CNT5</accession>
<feature type="domain" description="Retrotransposon gag" evidence="2">
    <location>
        <begin position="14"/>
        <end position="108"/>
    </location>
</feature>
<proteinExistence type="predicted"/>
<dbReference type="PANTHER" id="PTHR37610:SF55">
    <property type="entry name" value="RETROTRANSPOSON COPIA-LIKE N-TERMINAL DOMAIN-CONTAINING PROTEIN"/>
    <property type="match status" value="1"/>
</dbReference>
<name>A0A6P4CNT5_ARADU</name>
<keyword evidence="1" id="KW-0732">Signal</keyword>
<feature type="chain" id="PRO_5027760092" evidence="1">
    <location>
        <begin position="22"/>
        <end position="164"/>
    </location>
</feature>